<evidence type="ECO:0000259" key="1">
    <source>
        <dbReference type="Pfam" id="PF22998"/>
    </source>
</evidence>
<proteinExistence type="predicted"/>
<gene>
    <name evidence="2" type="ORF">Poli38472_002131</name>
</gene>
<dbReference type="PANTHER" id="PTHR34815">
    <property type="entry name" value="LYSINE ACETYLTRANSFERASE"/>
    <property type="match status" value="1"/>
</dbReference>
<dbReference type="Gene3D" id="3.40.630.30">
    <property type="match status" value="1"/>
</dbReference>
<dbReference type="EMBL" id="SPLM01000072">
    <property type="protein sequence ID" value="TMW63190.1"/>
    <property type="molecule type" value="Genomic_DNA"/>
</dbReference>
<dbReference type="InterPro" id="IPR053013">
    <property type="entry name" value="LAT"/>
</dbReference>
<name>A0A8K1CH87_PYTOL</name>
<keyword evidence="3" id="KW-1185">Reference proteome</keyword>
<dbReference type="Proteomes" id="UP000794436">
    <property type="component" value="Unassembled WGS sequence"/>
</dbReference>
<dbReference type="Pfam" id="PF22998">
    <property type="entry name" value="GNAT_LYC1-like"/>
    <property type="match status" value="1"/>
</dbReference>
<dbReference type="AlphaFoldDB" id="A0A8K1CH87"/>
<evidence type="ECO:0000313" key="2">
    <source>
        <dbReference type="EMBL" id="TMW63190.1"/>
    </source>
</evidence>
<sequence length="386" mass="43362">MSVVMAVNALEARYRLVELEREELKIQCKVDDFHQWGAPALDAAGYQQKEALQRATPHSKRGSIFWALVERNAASSQGSFGEDSDVNDEGIVPGVDLILCHCESHMFDCVFRKRNGEIVHGYSHHIGSVFTLPSHRGQGLARFFLTSLAKRLAKRPDAVGSVLYSDIGPTFYDTLGWRLHSSDMAELNLASPKNMKVVQEGHTDSAAPLYLDEALDAFLAVDNKRLETEMRTSAYNGKEVFAPLPTRDSIEWQFCLGQLYAKLRGFPTVPKQCGLKIYEDAFVIWCHNLKESTLYIVHARFPADDPDATIRLLRAAIVEAAKYNLQSVAIWDPSAALLDNAITTTFDIVKTDREDSLSSLMVFNQHREEATLDLPIWLNNEKMAWV</sequence>
<reference evidence="2" key="1">
    <citation type="submission" date="2019-03" db="EMBL/GenBank/DDBJ databases">
        <title>Long read genome sequence of the mycoparasitic Pythium oligandrum ATCC 38472 isolated from sugarbeet rhizosphere.</title>
        <authorList>
            <person name="Gaulin E."/>
        </authorList>
    </citation>
    <scope>NUCLEOTIDE SEQUENCE</scope>
    <source>
        <strain evidence="2">ATCC 38472_TT</strain>
    </source>
</reference>
<dbReference type="PANTHER" id="PTHR34815:SF2">
    <property type="entry name" value="N-ACETYLTRANSFERASE DOMAIN-CONTAINING PROTEIN"/>
    <property type="match status" value="1"/>
</dbReference>
<feature type="domain" description="LYC1 C-terminal" evidence="1">
    <location>
        <begin position="200"/>
        <end position="386"/>
    </location>
</feature>
<dbReference type="InterPro" id="IPR016181">
    <property type="entry name" value="Acyl_CoA_acyltransferase"/>
</dbReference>
<accession>A0A8K1CH87</accession>
<organism evidence="2 3">
    <name type="scientific">Pythium oligandrum</name>
    <name type="common">Mycoparasitic fungus</name>
    <dbReference type="NCBI Taxonomy" id="41045"/>
    <lineage>
        <taxon>Eukaryota</taxon>
        <taxon>Sar</taxon>
        <taxon>Stramenopiles</taxon>
        <taxon>Oomycota</taxon>
        <taxon>Peronosporomycetes</taxon>
        <taxon>Pythiales</taxon>
        <taxon>Pythiaceae</taxon>
        <taxon>Pythium</taxon>
    </lineage>
</organism>
<dbReference type="InterPro" id="IPR055100">
    <property type="entry name" value="GNAT_LYC1-like"/>
</dbReference>
<comment type="caution">
    <text evidence="2">The sequence shown here is derived from an EMBL/GenBank/DDBJ whole genome shotgun (WGS) entry which is preliminary data.</text>
</comment>
<dbReference type="SUPFAM" id="SSF55729">
    <property type="entry name" value="Acyl-CoA N-acyltransferases (Nat)"/>
    <property type="match status" value="1"/>
</dbReference>
<evidence type="ECO:0000313" key="3">
    <source>
        <dbReference type="Proteomes" id="UP000794436"/>
    </source>
</evidence>
<protein>
    <recommendedName>
        <fullName evidence="1">LYC1 C-terminal domain-containing protein</fullName>
    </recommendedName>
</protein>
<dbReference type="OrthoDB" id="2020070at2759"/>